<keyword evidence="2" id="KW-0805">Transcription regulation</keyword>
<dbReference type="PROSITE" id="PS00221">
    <property type="entry name" value="MIP"/>
    <property type="match status" value="1"/>
</dbReference>
<dbReference type="InterPro" id="IPR005119">
    <property type="entry name" value="LysR_subst-bd"/>
</dbReference>
<comment type="similarity">
    <text evidence="1">Belongs to the LysR transcriptional regulatory family.</text>
</comment>
<evidence type="ECO:0000313" key="6">
    <source>
        <dbReference type="EMBL" id="RGE63650.1"/>
    </source>
</evidence>
<reference evidence="6" key="1">
    <citation type="submission" date="2018-08" db="EMBL/GenBank/DDBJ databases">
        <title>A genome reference for cultivated species of the human gut microbiota.</title>
        <authorList>
            <person name="Zou Y."/>
            <person name="Xue W."/>
            <person name="Luo G."/>
        </authorList>
    </citation>
    <scope>NUCLEOTIDE SEQUENCE [LARGE SCALE GENOMIC DNA]</scope>
    <source>
        <strain evidence="6">TF05-5AC</strain>
    </source>
</reference>
<keyword evidence="7" id="KW-1185">Reference proteome</keyword>
<protein>
    <submittedName>
        <fullName evidence="6">LysR family transcriptional regulator</fullName>
    </submittedName>
</protein>
<keyword evidence="4" id="KW-0804">Transcription</keyword>
<dbReference type="InterPro" id="IPR036388">
    <property type="entry name" value="WH-like_DNA-bd_sf"/>
</dbReference>
<dbReference type="CDD" id="cd05466">
    <property type="entry name" value="PBP2_LTTR_substrate"/>
    <property type="match status" value="1"/>
</dbReference>
<evidence type="ECO:0000256" key="2">
    <source>
        <dbReference type="ARBA" id="ARBA00023015"/>
    </source>
</evidence>
<dbReference type="GO" id="GO:0003677">
    <property type="term" value="F:DNA binding"/>
    <property type="evidence" value="ECO:0007669"/>
    <property type="project" value="UniProtKB-KW"/>
</dbReference>
<keyword evidence="3" id="KW-0238">DNA-binding</keyword>
<name>A0A3E3I9C3_9FIRM</name>
<evidence type="ECO:0000313" key="7">
    <source>
        <dbReference type="Proteomes" id="UP000260812"/>
    </source>
</evidence>
<evidence type="ECO:0000256" key="4">
    <source>
        <dbReference type="ARBA" id="ARBA00023163"/>
    </source>
</evidence>
<dbReference type="InterPro" id="IPR036390">
    <property type="entry name" value="WH_DNA-bd_sf"/>
</dbReference>
<evidence type="ECO:0000256" key="3">
    <source>
        <dbReference type="ARBA" id="ARBA00023125"/>
    </source>
</evidence>
<dbReference type="Proteomes" id="UP000260812">
    <property type="component" value="Unassembled WGS sequence"/>
</dbReference>
<dbReference type="InterPro" id="IPR022357">
    <property type="entry name" value="MIP_CS"/>
</dbReference>
<dbReference type="InterPro" id="IPR000847">
    <property type="entry name" value="LysR_HTH_N"/>
</dbReference>
<evidence type="ECO:0000259" key="5">
    <source>
        <dbReference type="PROSITE" id="PS50931"/>
    </source>
</evidence>
<comment type="caution">
    <text evidence="6">The sequence shown here is derived from an EMBL/GenBank/DDBJ whole genome shotgun (WGS) entry which is preliminary data.</text>
</comment>
<feature type="domain" description="HTH lysR-type" evidence="5">
    <location>
        <begin position="56"/>
        <end position="113"/>
    </location>
</feature>
<dbReference type="SUPFAM" id="SSF46785">
    <property type="entry name" value="Winged helix' DNA-binding domain"/>
    <property type="match status" value="1"/>
</dbReference>
<organism evidence="6 7">
    <name type="scientific">Eisenbergiella massiliensis</name>
    <dbReference type="NCBI Taxonomy" id="1720294"/>
    <lineage>
        <taxon>Bacteria</taxon>
        <taxon>Bacillati</taxon>
        <taxon>Bacillota</taxon>
        <taxon>Clostridia</taxon>
        <taxon>Lachnospirales</taxon>
        <taxon>Lachnospiraceae</taxon>
        <taxon>Eisenbergiella</taxon>
    </lineage>
</organism>
<dbReference type="Gene3D" id="3.40.190.290">
    <property type="match status" value="1"/>
</dbReference>
<dbReference type="PROSITE" id="PS50931">
    <property type="entry name" value="HTH_LYSR"/>
    <property type="match status" value="1"/>
</dbReference>
<accession>A0A3E3I9C3</accession>
<dbReference type="FunFam" id="1.10.10.10:FF:000001">
    <property type="entry name" value="LysR family transcriptional regulator"/>
    <property type="match status" value="1"/>
</dbReference>
<dbReference type="GO" id="GO:0032993">
    <property type="term" value="C:protein-DNA complex"/>
    <property type="evidence" value="ECO:0007669"/>
    <property type="project" value="TreeGrafter"/>
</dbReference>
<dbReference type="SUPFAM" id="SSF53850">
    <property type="entry name" value="Periplasmic binding protein-like II"/>
    <property type="match status" value="1"/>
</dbReference>
<dbReference type="PANTHER" id="PTHR30346">
    <property type="entry name" value="TRANSCRIPTIONAL DUAL REGULATOR HCAR-RELATED"/>
    <property type="match status" value="1"/>
</dbReference>
<dbReference type="AlphaFoldDB" id="A0A3E3I9C3"/>
<evidence type="ECO:0000256" key="1">
    <source>
        <dbReference type="ARBA" id="ARBA00009437"/>
    </source>
</evidence>
<gene>
    <name evidence="6" type="ORF">DXC51_06855</name>
</gene>
<dbReference type="Pfam" id="PF00126">
    <property type="entry name" value="HTH_1"/>
    <property type="match status" value="1"/>
</dbReference>
<dbReference type="Gene3D" id="1.10.10.10">
    <property type="entry name" value="Winged helix-like DNA-binding domain superfamily/Winged helix DNA-binding domain"/>
    <property type="match status" value="1"/>
</dbReference>
<dbReference type="Pfam" id="PF03466">
    <property type="entry name" value="LysR_substrate"/>
    <property type="match status" value="1"/>
</dbReference>
<dbReference type="PANTHER" id="PTHR30346:SF28">
    <property type="entry name" value="HTH-TYPE TRANSCRIPTIONAL REGULATOR CYNR"/>
    <property type="match status" value="1"/>
</dbReference>
<dbReference type="GO" id="GO:0003700">
    <property type="term" value="F:DNA-binding transcription factor activity"/>
    <property type="evidence" value="ECO:0007669"/>
    <property type="project" value="InterPro"/>
</dbReference>
<sequence length="367" mass="41388">MLSGYIKRIWAGGCCPGRDTARQGTRLRQNRQPIWREQINDKECGGGYRRGREGRMNLQQLKYVLAIYKEGSITKASHALFCAQPNLSSALKSLENELHIKIFERTPGGVELTPQGEAFISYAANIMAQVEMLENIGSRPAEVPASLGISVSRASYCTQALSQWMNARIRPEQPLSLHFCETNTEKVIDQVFRAESDLGVIRIPAFYESYYKQLLANKNLCETLLMQFKLLLVMRKDHPLAGAPDITPDMLRPFTEVVHGDHRNPSLTMARIDPTLQDTPPRRIYVYDRGSQIDLLKTLPGSYMWASPVPADILEDAGMIQRTASMSRVYNLDLLIWRKNSPGSSLVRSFADYLQKYAGELAGEWGE</sequence>
<proteinExistence type="inferred from homology"/>
<dbReference type="EMBL" id="QVLV01000003">
    <property type="protein sequence ID" value="RGE63650.1"/>
    <property type="molecule type" value="Genomic_DNA"/>
</dbReference>